<protein>
    <submittedName>
        <fullName evidence="1">Winged helix-turn helix</fullName>
    </submittedName>
</protein>
<reference evidence="2" key="1">
    <citation type="submission" date="2016-10" db="EMBL/GenBank/DDBJ databases">
        <authorList>
            <person name="Varghese N."/>
            <person name="Submissions S."/>
        </authorList>
    </citation>
    <scope>NUCLEOTIDE SEQUENCE [LARGE SCALE GENOMIC DNA]</scope>
    <source>
        <strain evidence="2">DSM 20524</strain>
    </source>
</reference>
<evidence type="ECO:0000313" key="1">
    <source>
        <dbReference type="EMBL" id="SER91502.1"/>
    </source>
</evidence>
<dbReference type="AlphaFoldDB" id="A0A1H9T2L1"/>
<dbReference type="InterPro" id="IPR009057">
    <property type="entry name" value="Homeodomain-like_sf"/>
</dbReference>
<keyword evidence="2" id="KW-1185">Reference proteome</keyword>
<evidence type="ECO:0000313" key="2">
    <source>
        <dbReference type="Proteomes" id="UP000198929"/>
    </source>
</evidence>
<dbReference type="Proteomes" id="UP000198929">
    <property type="component" value="Unassembled WGS sequence"/>
</dbReference>
<dbReference type="STRING" id="1121357.SAMN05661109_01293"/>
<dbReference type="RefSeq" id="WP_092257939.1">
    <property type="nucleotide sequence ID" value="NZ_CP047199.1"/>
</dbReference>
<gene>
    <name evidence="1" type="ORF">SAMN05661109_01293</name>
</gene>
<dbReference type="SUPFAM" id="SSF46689">
    <property type="entry name" value="Homeodomain-like"/>
    <property type="match status" value="1"/>
</dbReference>
<sequence>MSHAAAALCVTDEQRLALEKIACSPSRAHREVVRAKVLLAAADGVANAGIARRYGVSVVTVRAWRDRFERDGLVNFGKAAAGRGRKPTYTNEDYISMLEMLFNTRPPNGDARWSTWTMAAATGMSKTTIAKIWKALGIKPHRTDPGSMRISSPLLLI</sequence>
<proteinExistence type="predicted"/>
<dbReference type="EMBL" id="FOGQ01000005">
    <property type="protein sequence ID" value="SER91502.1"/>
    <property type="molecule type" value="Genomic_DNA"/>
</dbReference>
<organism evidence="1 2">
    <name type="scientific">Corynebacterium cystitidis DSM 20524</name>
    <dbReference type="NCBI Taxonomy" id="1121357"/>
    <lineage>
        <taxon>Bacteria</taxon>
        <taxon>Bacillati</taxon>
        <taxon>Actinomycetota</taxon>
        <taxon>Actinomycetes</taxon>
        <taxon>Mycobacteriales</taxon>
        <taxon>Corynebacteriaceae</taxon>
        <taxon>Corynebacterium</taxon>
    </lineage>
</organism>
<name>A0A1H9T2L1_9CORY</name>
<dbReference type="Pfam" id="PF13384">
    <property type="entry name" value="HTH_23"/>
    <property type="match status" value="1"/>
</dbReference>
<accession>A0A1H9T2L1</accession>